<dbReference type="EMBL" id="EQ973213">
    <property type="protein sequence ID" value="EFR52700.1"/>
    <property type="molecule type" value="Genomic_DNA"/>
</dbReference>
<reference evidence="1 2" key="1">
    <citation type="submission" date="2008-12" db="EMBL/GenBank/DDBJ databases">
        <title>Annotation of Bacteroides fragilis strain 3_1_12.</title>
        <authorList>
            <consortium name="The Broad Institute Genome Sequencing Platform"/>
            <person name="Ward D."/>
            <person name="Young S.K."/>
            <person name="Kodira C.D."/>
            <person name="Zeng Q."/>
            <person name="Koehrsen M."/>
            <person name="Alvarado L."/>
            <person name="Berlin A."/>
            <person name="Borenstein D."/>
            <person name="Chen Z."/>
            <person name="Engels R."/>
            <person name="Freedman E."/>
            <person name="Gellesch M."/>
            <person name="Goldberg J."/>
            <person name="Griggs A."/>
            <person name="Gujja S."/>
            <person name="Heiman D."/>
            <person name="Hepburn T."/>
            <person name="Howarth C."/>
            <person name="Jen D."/>
            <person name="Larson L."/>
            <person name="Lewis B."/>
            <person name="Mehta T."/>
            <person name="Park D."/>
            <person name="Pearson M."/>
            <person name="Roberts A."/>
            <person name="Saif S."/>
            <person name="Shea T."/>
            <person name="Shenoy N."/>
            <person name="Sisk P."/>
            <person name="Stolte C."/>
            <person name="Sykes S."/>
            <person name="Walk T."/>
            <person name="White J."/>
            <person name="Yandava C."/>
            <person name="Allen-Vercoe E."/>
            <person name="Strauss J."/>
            <person name="Ambrose C."/>
            <person name="Lander E."/>
            <person name="Nusbaum C."/>
            <person name="Galagan J."/>
            <person name="Birren B."/>
        </authorList>
    </citation>
    <scope>NUCLEOTIDE SEQUENCE [LARGE SCALE GENOMIC DNA]</scope>
    <source>
        <strain evidence="1 2">3_1_12</strain>
    </source>
</reference>
<name>A0ABN0BIC3_BACFG</name>
<sequence>MNMNIFQKRIENLCDEIVGRILALMQANSVSEVMLTDNDNPVFVILFDKTGDPCECSVHKVTAVGEGITLEVHDKITGENYKVTSRHEAALANPVWLNDILEAMTNIFHIKEDNVICCKCGSRDVTCEAMINPNTKDFDHYTDDSFQYGWCDNCKSGTVISDTSEVKKGISQKYKEFKDTYNTEPQLALCRIIWKDDMKETEVSIALENIPEEHDDAIFFYCDSLSDFMALAEYGGEDFIVTECFSFTGLRNEE</sequence>
<accession>A0ABN0BIC3</accession>
<protein>
    <submittedName>
        <fullName evidence="1">Uncharacterized protein</fullName>
    </submittedName>
</protein>
<evidence type="ECO:0000313" key="2">
    <source>
        <dbReference type="Proteomes" id="UP000005101"/>
    </source>
</evidence>
<gene>
    <name evidence="1" type="ORF">BFAG_01395</name>
</gene>
<keyword evidence="2" id="KW-1185">Reference proteome</keyword>
<evidence type="ECO:0000313" key="1">
    <source>
        <dbReference type="EMBL" id="EFR52700.1"/>
    </source>
</evidence>
<proteinExistence type="predicted"/>
<dbReference type="Proteomes" id="UP000005101">
    <property type="component" value="Unassembled WGS sequence"/>
</dbReference>
<organism evidence="1 2">
    <name type="scientific">Bacteroides fragilis 3_1_12</name>
    <dbReference type="NCBI Taxonomy" id="457424"/>
    <lineage>
        <taxon>Bacteria</taxon>
        <taxon>Pseudomonadati</taxon>
        <taxon>Bacteroidota</taxon>
        <taxon>Bacteroidia</taxon>
        <taxon>Bacteroidales</taxon>
        <taxon>Bacteroidaceae</taxon>
        <taxon>Bacteroides</taxon>
    </lineage>
</organism>